<sequence>GDTISLNSDLGNINNSPRAGSITSLNTLGSLRNEFSRSGSQSSLNRPTRPAPAAPGFHERVSGRRRAPPVPSRRNASQDNGVTGASLNSPMDNENSNSEVTISITALAGEI</sequence>
<keyword evidence="3" id="KW-1185">Reference proteome</keyword>
<feature type="region of interest" description="Disordered" evidence="1">
    <location>
        <begin position="1"/>
        <end position="21"/>
    </location>
</feature>
<evidence type="ECO:0000313" key="3">
    <source>
        <dbReference type="Proteomes" id="UP001151699"/>
    </source>
</evidence>
<dbReference type="EMBL" id="WJQU01000159">
    <property type="protein sequence ID" value="KAJ6634463.1"/>
    <property type="molecule type" value="Genomic_DNA"/>
</dbReference>
<dbReference type="Proteomes" id="UP001151699">
    <property type="component" value="Unassembled WGS sequence"/>
</dbReference>
<proteinExistence type="predicted"/>
<feature type="compositionally biased region" description="Polar residues" evidence="1">
    <location>
        <begin position="74"/>
        <end position="100"/>
    </location>
</feature>
<feature type="compositionally biased region" description="Polar residues" evidence="1">
    <location>
        <begin position="36"/>
        <end position="46"/>
    </location>
</feature>
<evidence type="ECO:0000313" key="2">
    <source>
        <dbReference type="EMBL" id="KAJ6634463.1"/>
    </source>
</evidence>
<dbReference type="AlphaFoldDB" id="A0A9Q0MPM5"/>
<reference evidence="2" key="1">
    <citation type="submission" date="2022-07" db="EMBL/GenBank/DDBJ databases">
        <authorList>
            <person name="Trinca V."/>
            <person name="Uliana J.V.C."/>
            <person name="Torres T.T."/>
            <person name="Ward R.J."/>
            <person name="Monesi N."/>
        </authorList>
    </citation>
    <scope>NUCLEOTIDE SEQUENCE</scope>
    <source>
        <strain evidence="2">HSMRA1968</strain>
        <tissue evidence="2">Whole embryos</tissue>
    </source>
</reference>
<accession>A0A9Q0MPM5</accession>
<feature type="non-terminal residue" evidence="2">
    <location>
        <position position="1"/>
    </location>
</feature>
<name>A0A9Q0MPM5_9DIPT</name>
<feature type="region of interest" description="Disordered" evidence="1">
    <location>
        <begin position="33"/>
        <end position="100"/>
    </location>
</feature>
<comment type="caution">
    <text evidence="2">The sequence shown here is derived from an EMBL/GenBank/DDBJ whole genome shotgun (WGS) entry which is preliminary data.</text>
</comment>
<organism evidence="2 3">
    <name type="scientific">Pseudolycoriella hygida</name>
    <dbReference type="NCBI Taxonomy" id="35572"/>
    <lineage>
        <taxon>Eukaryota</taxon>
        <taxon>Metazoa</taxon>
        <taxon>Ecdysozoa</taxon>
        <taxon>Arthropoda</taxon>
        <taxon>Hexapoda</taxon>
        <taxon>Insecta</taxon>
        <taxon>Pterygota</taxon>
        <taxon>Neoptera</taxon>
        <taxon>Endopterygota</taxon>
        <taxon>Diptera</taxon>
        <taxon>Nematocera</taxon>
        <taxon>Sciaroidea</taxon>
        <taxon>Sciaridae</taxon>
        <taxon>Pseudolycoriella</taxon>
    </lineage>
</organism>
<evidence type="ECO:0000256" key="1">
    <source>
        <dbReference type="SAM" id="MobiDB-lite"/>
    </source>
</evidence>
<gene>
    <name evidence="2" type="ORF">Bhyg_17111</name>
</gene>
<protein>
    <submittedName>
        <fullName evidence="2">Uncharacterized protein</fullName>
    </submittedName>
</protein>